<evidence type="ECO:0000313" key="1">
    <source>
        <dbReference type="EMBL" id="KDO62633.1"/>
    </source>
</evidence>
<sequence length="83" mass="9635">MDIIFRPFSQRFRRLLEGEEGTLPDAAREHIQNLYTDIVTSLLSNYDDGLFQILLQSFGKEQTDFPELQGIILKEISDFAHEC</sequence>
<evidence type="ECO:0000313" key="2">
    <source>
        <dbReference type="Proteomes" id="UP000027120"/>
    </source>
</evidence>
<keyword evidence="2" id="KW-1185">Reference proteome</keyword>
<organism evidence="1 2">
    <name type="scientific">Citrus sinensis</name>
    <name type="common">Sweet orange</name>
    <name type="synonym">Citrus aurantium var. sinensis</name>
    <dbReference type="NCBI Taxonomy" id="2711"/>
    <lineage>
        <taxon>Eukaryota</taxon>
        <taxon>Viridiplantae</taxon>
        <taxon>Streptophyta</taxon>
        <taxon>Embryophyta</taxon>
        <taxon>Tracheophyta</taxon>
        <taxon>Spermatophyta</taxon>
        <taxon>Magnoliopsida</taxon>
        <taxon>eudicotyledons</taxon>
        <taxon>Gunneridae</taxon>
        <taxon>Pentapetalae</taxon>
        <taxon>rosids</taxon>
        <taxon>malvids</taxon>
        <taxon>Sapindales</taxon>
        <taxon>Rutaceae</taxon>
        <taxon>Aurantioideae</taxon>
        <taxon>Citrus</taxon>
    </lineage>
</organism>
<accession>A0A067F5M0</accession>
<protein>
    <submittedName>
        <fullName evidence="1">Uncharacterized protein</fullName>
    </submittedName>
</protein>
<gene>
    <name evidence="1" type="ORF">CISIN_1g036318mg</name>
</gene>
<dbReference type="EMBL" id="KK784918">
    <property type="protein sequence ID" value="KDO62633.1"/>
    <property type="molecule type" value="Genomic_DNA"/>
</dbReference>
<dbReference type="AlphaFoldDB" id="A0A067F5M0"/>
<name>A0A067F5M0_CITSI</name>
<proteinExistence type="predicted"/>
<dbReference type="Proteomes" id="UP000027120">
    <property type="component" value="Unassembled WGS sequence"/>
</dbReference>
<reference evidence="1 2" key="1">
    <citation type="submission" date="2014-04" db="EMBL/GenBank/DDBJ databases">
        <authorList>
            <consortium name="International Citrus Genome Consortium"/>
            <person name="Gmitter F."/>
            <person name="Chen C."/>
            <person name="Farmerie W."/>
            <person name="Harkins T."/>
            <person name="Desany B."/>
            <person name="Mohiuddin M."/>
            <person name="Kodira C."/>
            <person name="Borodovsky M."/>
            <person name="Lomsadze A."/>
            <person name="Burns P."/>
            <person name="Jenkins J."/>
            <person name="Prochnik S."/>
            <person name="Shu S."/>
            <person name="Chapman J."/>
            <person name="Pitluck S."/>
            <person name="Schmutz J."/>
            <person name="Rokhsar D."/>
        </authorList>
    </citation>
    <scope>NUCLEOTIDE SEQUENCE</scope>
</reference>